<evidence type="ECO:0000256" key="2">
    <source>
        <dbReference type="ARBA" id="ARBA00009481"/>
    </source>
</evidence>
<dbReference type="EMBL" id="KZ345292">
    <property type="protein sequence ID" value="PIO74380.1"/>
    <property type="molecule type" value="Genomic_DNA"/>
</dbReference>
<keyword evidence="4" id="KW-0256">Endoplasmic reticulum</keyword>
<keyword evidence="7" id="KW-1185">Reference proteome</keyword>
<evidence type="ECO:0000256" key="4">
    <source>
        <dbReference type="ARBA" id="ARBA00022824"/>
    </source>
</evidence>
<comment type="subcellular location">
    <subcellularLocation>
        <location evidence="1">Endoplasmic reticulum membrane</location>
    </subcellularLocation>
</comment>
<dbReference type="InterPro" id="IPR031814">
    <property type="entry name" value="ALG11_N"/>
</dbReference>
<gene>
    <name evidence="6" type="ORF">TELCIR_03617</name>
</gene>
<evidence type="ECO:0000313" key="6">
    <source>
        <dbReference type="EMBL" id="PIO74380.1"/>
    </source>
</evidence>
<evidence type="ECO:0000313" key="7">
    <source>
        <dbReference type="Proteomes" id="UP000230423"/>
    </source>
</evidence>
<dbReference type="GO" id="GO:0004377">
    <property type="term" value="F:GDP-Man:Man(3)GlcNAc(2)-PP-Dol alpha-1,2-mannosyltransferase activity"/>
    <property type="evidence" value="ECO:0007669"/>
    <property type="project" value="InterPro"/>
</dbReference>
<dbReference type="Pfam" id="PF15924">
    <property type="entry name" value="ALG11_N"/>
    <property type="match status" value="1"/>
</dbReference>
<dbReference type="PANTHER" id="PTHR45919:SF1">
    <property type="entry name" value="GDP-MAN:MAN(3)GLCNAC(2)-PP-DOL ALPHA-1,2-MANNOSYLTRANSFERASE"/>
    <property type="match status" value="1"/>
</dbReference>
<proteinExistence type="inferred from homology"/>
<dbReference type="PANTHER" id="PTHR45919">
    <property type="entry name" value="GDP-MAN:MAN(3)GLCNAC(2)-PP-DOL ALPHA-1,2-MANNOSYLTRANSFERASE"/>
    <property type="match status" value="1"/>
</dbReference>
<protein>
    <recommendedName>
        <fullName evidence="5">ALG11 mannosyltransferase N-terminal domain-containing protein</fullName>
    </recommendedName>
</protein>
<accession>A0A2G9UY03</accession>
<dbReference type="AlphaFoldDB" id="A0A2G9UY03"/>
<evidence type="ECO:0000256" key="1">
    <source>
        <dbReference type="ARBA" id="ARBA00004586"/>
    </source>
</evidence>
<evidence type="ECO:0000259" key="5">
    <source>
        <dbReference type="Pfam" id="PF15924"/>
    </source>
</evidence>
<sequence>MIDLVSRRERTYNNADIIVQNNLLSHAKLLYYRLFAFFYGLCGQAAEVVMVNGSWTGGHIRRLWHCQDVKVVFPPCDVAAFLALEQIAEARRKMCVLQSLPLDQQKMGDFSTVLLCKKGACETPGVFS</sequence>
<reference evidence="6 7" key="1">
    <citation type="submission" date="2015-09" db="EMBL/GenBank/DDBJ databases">
        <title>Draft genome of the parasitic nematode Teladorsagia circumcincta isolate WARC Sus (inbred).</title>
        <authorList>
            <person name="Mitreva M."/>
        </authorList>
    </citation>
    <scope>NUCLEOTIDE SEQUENCE [LARGE SCALE GENOMIC DNA]</scope>
    <source>
        <strain evidence="6 7">S</strain>
    </source>
</reference>
<name>A0A2G9UY03_TELCI</name>
<comment type="similarity">
    <text evidence="2">Belongs to the glycosyltransferase group 1 family. Glycosyltransferase 4 subfamily.</text>
</comment>
<evidence type="ECO:0000256" key="3">
    <source>
        <dbReference type="ARBA" id="ARBA00022679"/>
    </source>
</evidence>
<dbReference type="Proteomes" id="UP000230423">
    <property type="component" value="Unassembled WGS sequence"/>
</dbReference>
<organism evidence="6 7">
    <name type="scientific">Teladorsagia circumcincta</name>
    <name type="common">Brown stomach worm</name>
    <name type="synonym">Ostertagia circumcincta</name>
    <dbReference type="NCBI Taxonomy" id="45464"/>
    <lineage>
        <taxon>Eukaryota</taxon>
        <taxon>Metazoa</taxon>
        <taxon>Ecdysozoa</taxon>
        <taxon>Nematoda</taxon>
        <taxon>Chromadorea</taxon>
        <taxon>Rhabditida</taxon>
        <taxon>Rhabditina</taxon>
        <taxon>Rhabditomorpha</taxon>
        <taxon>Strongyloidea</taxon>
        <taxon>Trichostrongylidae</taxon>
        <taxon>Teladorsagia</taxon>
    </lineage>
</organism>
<dbReference type="OrthoDB" id="2276068at2759"/>
<dbReference type="GO" id="GO:0005789">
    <property type="term" value="C:endoplasmic reticulum membrane"/>
    <property type="evidence" value="ECO:0007669"/>
    <property type="project" value="UniProtKB-SubCell"/>
</dbReference>
<feature type="domain" description="ALG11 mannosyltransferase N-terminal" evidence="5">
    <location>
        <begin position="1"/>
        <end position="64"/>
    </location>
</feature>
<dbReference type="GO" id="GO:0006487">
    <property type="term" value="P:protein N-linked glycosylation"/>
    <property type="evidence" value="ECO:0007669"/>
    <property type="project" value="TreeGrafter"/>
</dbReference>
<keyword evidence="3" id="KW-0808">Transferase</keyword>
<dbReference type="InterPro" id="IPR038013">
    <property type="entry name" value="ALG11"/>
</dbReference>